<organism evidence="4 5">
    <name type="scientific">Reticulomyxa filosa</name>
    <dbReference type="NCBI Taxonomy" id="46433"/>
    <lineage>
        <taxon>Eukaryota</taxon>
        <taxon>Sar</taxon>
        <taxon>Rhizaria</taxon>
        <taxon>Retaria</taxon>
        <taxon>Foraminifera</taxon>
        <taxon>Monothalamids</taxon>
        <taxon>Reticulomyxidae</taxon>
        <taxon>Reticulomyxa</taxon>
    </lineage>
</organism>
<sequence>RALSGILAQKEKNETNETAAQIPDIDFGRAQKEMKALKKTEYLERLFDKKQRKEKQSVQDDANWLLKHIAIPKLLHLTVDLTQYFADLTLFVEPSSLYSLVTFVERHRNCWKKWKKKLTRWYLKHKHWHARASLQEDVEMICGAVISGAQHYASKKIPVARKQRALSTLLQHMKTVGVSLQPPGDITEHESHYLFQQPVLDHKLVMHVWDLKEVNDLFSILDSDTLLKLPKPKQKKSVSAYLQWLEQCSEKSQCYFYESIHRMCRIRMRRQEPHVDIRHEANRCYGVTENLLGYITRQRTGLSALLQQVNTLKQWHKNIQFELTTSLALLSSEQLNAWSGYNQNGASEITWKRCFGKSETMSTLESVYSKIIQICDEKNAKGAHKGQSESKPNKKKANTLTSQIFSAEEMAQFDSIIPDFVLEDSSEDKVETDFEAWIGTKTYLISQFRDALKRLLQFKSDLKLKCFTKLQSIIDQKIGQQHFDSVDIENYQPFYWLHTGSELRHVSTEIQKIIEQITQLPFYRHLNVDLLDLITESTVSEKANPENTSKSTEWKHEFTRLCDQTITKMLICVQDAIKVVQLPEFVTFYSSVQLCFFTKMTNLEANEESVKLQQQSMIMSMQAYNGKDISQAFKALTAFITSTIPIHQLAYNDRMLIDSSLKNLCLMLRYVIFLGQFVFFHNLQFCFSLNSLSIPSSFEHDPFEFDRTHKSFCKLEYVLTSLFNGLLVKGFCRPPDESEDNAANDANQQTELRDGVGMAEGEGIEDVSDEIKFESQIEGLQKQKPDPFKQFQKNEKKEEKEEKERKISHDDDTGIEMNDDFEGEMFDVEKPPEGEEADQKKKKKNKKMKKVKMNLGK</sequence>
<evidence type="ECO:0000313" key="5">
    <source>
        <dbReference type="Proteomes" id="UP000023152"/>
    </source>
</evidence>
<dbReference type="OrthoDB" id="5186at2759"/>
<dbReference type="AlphaFoldDB" id="X6NBA9"/>
<dbReference type="PANTHER" id="PTHR48103:SF2">
    <property type="entry name" value="MIDASIN"/>
    <property type="match status" value="1"/>
</dbReference>
<dbReference type="GO" id="GO:0000055">
    <property type="term" value="P:ribosomal large subunit export from nucleus"/>
    <property type="evidence" value="ECO:0007669"/>
    <property type="project" value="TreeGrafter"/>
</dbReference>
<dbReference type="GO" id="GO:0000027">
    <property type="term" value="P:ribosomal large subunit assembly"/>
    <property type="evidence" value="ECO:0007669"/>
    <property type="project" value="TreeGrafter"/>
</dbReference>
<dbReference type="Proteomes" id="UP000023152">
    <property type="component" value="Unassembled WGS sequence"/>
</dbReference>
<feature type="compositionally biased region" description="Basic residues" evidence="3">
    <location>
        <begin position="840"/>
        <end position="857"/>
    </location>
</feature>
<keyword evidence="2" id="KW-0067">ATP-binding</keyword>
<accession>X6NBA9</accession>
<dbReference type="GO" id="GO:0030687">
    <property type="term" value="C:preribosome, large subunit precursor"/>
    <property type="evidence" value="ECO:0007669"/>
    <property type="project" value="TreeGrafter"/>
</dbReference>
<dbReference type="GO" id="GO:0005634">
    <property type="term" value="C:nucleus"/>
    <property type="evidence" value="ECO:0007669"/>
    <property type="project" value="TreeGrafter"/>
</dbReference>
<feature type="non-terminal residue" evidence="4">
    <location>
        <position position="1"/>
    </location>
</feature>
<feature type="region of interest" description="Disordered" evidence="3">
    <location>
        <begin position="777"/>
        <end position="857"/>
    </location>
</feature>
<evidence type="ECO:0000313" key="4">
    <source>
        <dbReference type="EMBL" id="ETO23575.1"/>
    </source>
</evidence>
<dbReference type="PANTHER" id="PTHR48103">
    <property type="entry name" value="MIDASIN-RELATED"/>
    <property type="match status" value="1"/>
</dbReference>
<protein>
    <submittedName>
        <fullName evidence="4">Type A von Willebrand factor domain-containing protein</fullName>
    </submittedName>
</protein>
<evidence type="ECO:0000256" key="2">
    <source>
        <dbReference type="ARBA" id="ARBA00022840"/>
    </source>
</evidence>
<keyword evidence="1" id="KW-0547">Nucleotide-binding</keyword>
<dbReference type="EMBL" id="ASPP01009842">
    <property type="protein sequence ID" value="ETO23575.1"/>
    <property type="molecule type" value="Genomic_DNA"/>
</dbReference>
<comment type="caution">
    <text evidence="4">The sequence shown here is derived from an EMBL/GenBank/DDBJ whole genome shotgun (WGS) entry which is preliminary data.</text>
</comment>
<evidence type="ECO:0000256" key="1">
    <source>
        <dbReference type="ARBA" id="ARBA00022741"/>
    </source>
</evidence>
<reference evidence="4 5" key="1">
    <citation type="journal article" date="2013" name="Curr. Biol.">
        <title>The Genome of the Foraminiferan Reticulomyxa filosa.</title>
        <authorList>
            <person name="Glockner G."/>
            <person name="Hulsmann N."/>
            <person name="Schleicher M."/>
            <person name="Noegel A.A."/>
            <person name="Eichinger L."/>
            <person name="Gallinger C."/>
            <person name="Pawlowski J."/>
            <person name="Sierra R."/>
            <person name="Euteneuer U."/>
            <person name="Pillet L."/>
            <person name="Moustafa A."/>
            <person name="Platzer M."/>
            <person name="Groth M."/>
            <person name="Szafranski K."/>
            <person name="Schliwa M."/>
        </authorList>
    </citation>
    <scope>NUCLEOTIDE SEQUENCE [LARGE SCALE GENOMIC DNA]</scope>
</reference>
<keyword evidence="5" id="KW-1185">Reference proteome</keyword>
<feature type="compositionally biased region" description="Basic and acidic residues" evidence="3">
    <location>
        <begin position="827"/>
        <end position="839"/>
    </location>
</feature>
<feature type="compositionally biased region" description="Acidic residues" evidence="3">
    <location>
        <begin position="813"/>
        <end position="826"/>
    </location>
</feature>
<dbReference type="GO" id="GO:0005524">
    <property type="term" value="F:ATP binding"/>
    <property type="evidence" value="ECO:0007669"/>
    <property type="project" value="UniProtKB-KW"/>
</dbReference>
<feature type="compositionally biased region" description="Basic and acidic residues" evidence="3">
    <location>
        <begin position="777"/>
        <end position="812"/>
    </location>
</feature>
<gene>
    <name evidence="4" type="ORF">RFI_13604</name>
</gene>
<proteinExistence type="predicted"/>
<evidence type="ECO:0000256" key="3">
    <source>
        <dbReference type="SAM" id="MobiDB-lite"/>
    </source>
</evidence>
<name>X6NBA9_RETFI</name>